<dbReference type="PANTHER" id="PTHR30558">
    <property type="entry name" value="EXBD MEMBRANE COMPONENT OF PMF-DRIVEN MACROMOLECULE IMPORT SYSTEM"/>
    <property type="match status" value="1"/>
</dbReference>
<evidence type="ECO:0000313" key="10">
    <source>
        <dbReference type="Proteomes" id="UP000006762"/>
    </source>
</evidence>
<dbReference type="PATRIC" id="fig|1208323.3.peg.1137"/>
<dbReference type="GO" id="GO:0005886">
    <property type="term" value="C:plasma membrane"/>
    <property type="evidence" value="ECO:0007669"/>
    <property type="project" value="UniProtKB-SubCell"/>
</dbReference>
<evidence type="ECO:0000256" key="3">
    <source>
        <dbReference type="ARBA" id="ARBA00022475"/>
    </source>
</evidence>
<gene>
    <name evidence="9" type="ORF">B30_05517</name>
</gene>
<evidence type="ECO:0000256" key="1">
    <source>
        <dbReference type="ARBA" id="ARBA00004162"/>
    </source>
</evidence>
<keyword evidence="7" id="KW-0653">Protein transport</keyword>
<evidence type="ECO:0000313" key="9">
    <source>
        <dbReference type="EMBL" id="EKE73496.1"/>
    </source>
</evidence>
<dbReference type="PANTHER" id="PTHR30558:SF3">
    <property type="entry name" value="BIOPOLYMER TRANSPORT PROTEIN EXBD-RELATED"/>
    <property type="match status" value="1"/>
</dbReference>
<sequence length="147" mass="16083">MNLSAPPRKRVTTGLLPMINVVFLLLIFFLIAGEMQRPEPFDITPPEIAEAQEAEGVFSLFLDPEGQLAYRDLITSFETRQAILSAIDTERRAGCDGDLCDTVLLIHADKNTPAHFVAQLLPHLGALGFEQINLVTSGLAPSKGERP</sequence>
<dbReference type="Pfam" id="PF02472">
    <property type="entry name" value="ExbD"/>
    <property type="match status" value="1"/>
</dbReference>
<dbReference type="AlphaFoldDB" id="K2IT97"/>
<dbReference type="OrthoDB" id="8479787at2"/>
<proteinExistence type="inferred from homology"/>
<dbReference type="RefSeq" id="WP_009571039.1">
    <property type="nucleotide sequence ID" value="NZ_AMRK01000002.1"/>
</dbReference>
<keyword evidence="4 7" id="KW-0812">Transmembrane</keyword>
<name>K2IT97_9RHOB</name>
<keyword evidence="7" id="KW-0813">Transport</keyword>
<protein>
    <recommendedName>
        <fullName evidence="11">Biopolymer transport protein ExbD/TolR</fullName>
    </recommendedName>
</protein>
<evidence type="ECO:0000256" key="7">
    <source>
        <dbReference type="RuleBase" id="RU003879"/>
    </source>
</evidence>
<evidence type="ECO:0008006" key="11">
    <source>
        <dbReference type="Google" id="ProtNLM"/>
    </source>
</evidence>
<keyword evidence="3" id="KW-1003">Cell membrane</keyword>
<organism evidence="9 10">
    <name type="scientific">Celeribacter baekdonensis B30</name>
    <dbReference type="NCBI Taxonomy" id="1208323"/>
    <lineage>
        <taxon>Bacteria</taxon>
        <taxon>Pseudomonadati</taxon>
        <taxon>Pseudomonadota</taxon>
        <taxon>Alphaproteobacteria</taxon>
        <taxon>Rhodobacterales</taxon>
        <taxon>Roseobacteraceae</taxon>
        <taxon>Celeribacter</taxon>
    </lineage>
</organism>
<dbReference type="InterPro" id="IPR003400">
    <property type="entry name" value="ExbD"/>
</dbReference>
<evidence type="ECO:0000256" key="6">
    <source>
        <dbReference type="ARBA" id="ARBA00023136"/>
    </source>
</evidence>
<accession>K2IT97</accession>
<feature type="transmembrane region" description="Helical" evidence="8">
    <location>
        <begin position="12"/>
        <end position="32"/>
    </location>
</feature>
<dbReference type="eggNOG" id="COG0848">
    <property type="taxonomic scope" value="Bacteria"/>
</dbReference>
<comment type="caution">
    <text evidence="9">The sequence shown here is derived from an EMBL/GenBank/DDBJ whole genome shotgun (WGS) entry which is preliminary data.</text>
</comment>
<dbReference type="Proteomes" id="UP000006762">
    <property type="component" value="Unassembled WGS sequence"/>
</dbReference>
<comment type="subcellular location">
    <subcellularLocation>
        <location evidence="1">Cell membrane</location>
        <topology evidence="1">Single-pass membrane protein</topology>
    </subcellularLocation>
    <subcellularLocation>
        <location evidence="7">Cell membrane</location>
        <topology evidence="7">Single-pass type II membrane protein</topology>
    </subcellularLocation>
</comment>
<dbReference type="EMBL" id="AMRK01000002">
    <property type="protein sequence ID" value="EKE73496.1"/>
    <property type="molecule type" value="Genomic_DNA"/>
</dbReference>
<evidence type="ECO:0000256" key="5">
    <source>
        <dbReference type="ARBA" id="ARBA00022989"/>
    </source>
</evidence>
<keyword evidence="6 8" id="KW-0472">Membrane</keyword>
<reference evidence="9 10" key="1">
    <citation type="submission" date="2012-09" db="EMBL/GenBank/DDBJ databases">
        <title>Celeribacter baekdonensis B30 Genome Sequencing.</title>
        <authorList>
            <person name="Wang W."/>
        </authorList>
    </citation>
    <scope>NUCLEOTIDE SEQUENCE [LARGE SCALE GENOMIC DNA]</scope>
    <source>
        <strain evidence="9 10">B30</strain>
    </source>
</reference>
<keyword evidence="5 8" id="KW-1133">Transmembrane helix</keyword>
<dbReference type="GO" id="GO:0015031">
    <property type="term" value="P:protein transport"/>
    <property type="evidence" value="ECO:0007669"/>
    <property type="project" value="UniProtKB-KW"/>
</dbReference>
<evidence type="ECO:0000256" key="8">
    <source>
        <dbReference type="SAM" id="Phobius"/>
    </source>
</evidence>
<evidence type="ECO:0000256" key="4">
    <source>
        <dbReference type="ARBA" id="ARBA00022692"/>
    </source>
</evidence>
<dbReference type="STRING" id="1208323.B30_05517"/>
<evidence type="ECO:0000256" key="2">
    <source>
        <dbReference type="ARBA" id="ARBA00005811"/>
    </source>
</evidence>
<keyword evidence="10" id="KW-1185">Reference proteome</keyword>
<dbReference type="GO" id="GO:0022857">
    <property type="term" value="F:transmembrane transporter activity"/>
    <property type="evidence" value="ECO:0007669"/>
    <property type="project" value="InterPro"/>
</dbReference>
<comment type="similarity">
    <text evidence="2 7">Belongs to the ExbD/TolR family.</text>
</comment>